<keyword evidence="2" id="KW-1185">Reference proteome</keyword>
<protein>
    <submittedName>
        <fullName evidence="1">Uncharacterized protein</fullName>
    </submittedName>
</protein>
<dbReference type="RefSeq" id="WP_115221301.1">
    <property type="nucleotide sequence ID" value="NZ_CAXYJE010000003.1"/>
</dbReference>
<organism evidence="1 2">
    <name type="scientific">Legionella donaldsonii</name>
    <dbReference type="NCBI Taxonomy" id="45060"/>
    <lineage>
        <taxon>Bacteria</taxon>
        <taxon>Pseudomonadati</taxon>
        <taxon>Pseudomonadota</taxon>
        <taxon>Gammaproteobacteria</taxon>
        <taxon>Legionellales</taxon>
        <taxon>Legionellaceae</taxon>
        <taxon>Legionella</taxon>
    </lineage>
</organism>
<name>A0A378J643_9GAMM</name>
<gene>
    <name evidence="1" type="ORF">NCTC13292_01595</name>
</gene>
<dbReference type="AlphaFoldDB" id="A0A378J643"/>
<accession>A0A378J643</accession>
<dbReference type="EMBL" id="UGOA01000001">
    <property type="protein sequence ID" value="STX42471.1"/>
    <property type="molecule type" value="Genomic_DNA"/>
</dbReference>
<evidence type="ECO:0000313" key="2">
    <source>
        <dbReference type="Proteomes" id="UP000254677"/>
    </source>
</evidence>
<dbReference type="OrthoDB" id="9847033at2"/>
<reference evidence="1 2" key="1">
    <citation type="submission" date="2018-06" db="EMBL/GenBank/DDBJ databases">
        <authorList>
            <consortium name="Pathogen Informatics"/>
            <person name="Doyle S."/>
        </authorList>
    </citation>
    <scope>NUCLEOTIDE SEQUENCE [LARGE SCALE GENOMIC DNA]</scope>
    <source>
        <strain evidence="1 2">NCTC13292</strain>
    </source>
</reference>
<evidence type="ECO:0000313" key="1">
    <source>
        <dbReference type="EMBL" id="STX42471.1"/>
    </source>
</evidence>
<sequence>MIEQGAPKKQKQYQIKKNEQYQKREIRLNTFSGFFVPFNSLSDMQQEIRSTLLIPIVNLTMAVGSAVFSIGKLAETAANLAIMDLNHAVSSNNMFLAGIETSCCFVGSLLVDTLWSLVSLALRTVSTFVAGVAATGKGLIRGGEAVINCCTCQPSL</sequence>
<dbReference type="Proteomes" id="UP000254677">
    <property type="component" value="Unassembled WGS sequence"/>
</dbReference>
<proteinExistence type="predicted"/>